<gene>
    <name evidence="2" type="ORF">JKA74_10915</name>
</gene>
<reference evidence="2" key="1">
    <citation type="submission" date="2021-01" db="EMBL/GenBank/DDBJ databases">
        <title>Marivirga aurantiaca sp. nov., isolated from intertidal surface sediments.</title>
        <authorList>
            <person name="Zhang M."/>
        </authorList>
    </citation>
    <scope>NUCLEOTIDE SEQUENCE</scope>
    <source>
        <strain evidence="2">S37H4</strain>
    </source>
</reference>
<evidence type="ECO:0000313" key="3">
    <source>
        <dbReference type="Proteomes" id="UP000611723"/>
    </source>
</evidence>
<protein>
    <submittedName>
        <fullName evidence="2">Uncharacterized protein</fullName>
    </submittedName>
</protein>
<evidence type="ECO:0000256" key="1">
    <source>
        <dbReference type="SAM" id="Phobius"/>
    </source>
</evidence>
<keyword evidence="1" id="KW-0812">Transmembrane</keyword>
<sequence length="70" mass="7969">MEDPKNYKRPGSGLKFFLLALAFAFLVIGLHQSITVGFEYSYWIFMLSLSLVLLHRYISQKGGVDNKNGK</sequence>
<dbReference type="RefSeq" id="WP_201431229.1">
    <property type="nucleotide sequence ID" value="NZ_JAEQBW010000004.1"/>
</dbReference>
<dbReference type="Proteomes" id="UP000611723">
    <property type="component" value="Unassembled WGS sequence"/>
</dbReference>
<feature type="transmembrane region" description="Helical" evidence="1">
    <location>
        <begin position="40"/>
        <end position="58"/>
    </location>
</feature>
<keyword evidence="1" id="KW-0472">Membrane</keyword>
<dbReference type="AlphaFoldDB" id="A0A934WYW5"/>
<feature type="transmembrane region" description="Helical" evidence="1">
    <location>
        <begin position="12"/>
        <end position="34"/>
    </location>
</feature>
<comment type="caution">
    <text evidence="2">The sequence shown here is derived from an EMBL/GenBank/DDBJ whole genome shotgun (WGS) entry which is preliminary data.</text>
</comment>
<keyword evidence="1" id="KW-1133">Transmembrane helix</keyword>
<organism evidence="2 3">
    <name type="scientific">Marivirga aurantiaca</name>
    <dbReference type="NCBI Taxonomy" id="2802615"/>
    <lineage>
        <taxon>Bacteria</taxon>
        <taxon>Pseudomonadati</taxon>
        <taxon>Bacteroidota</taxon>
        <taxon>Cytophagia</taxon>
        <taxon>Cytophagales</taxon>
        <taxon>Marivirgaceae</taxon>
        <taxon>Marivirga</taxon>
    </lineage>
</organism>
<keyword evidence="3" id="KW-1185">Reference proteome</keyword>
<accession>A0A934WYW5</accession>
<dbReference type="EMBL" id="JAEQBW010000004">
    <property type="protein sequence ID" value="MBK6265549.1"/>
    <property type="molecule type" value="Genomic_DNA"/>
</dbReference>
<proteinExistence type="predicted"/>
<name>A0A934WYW5_9BACT</name>
<evidence type="ECO:0000313" key="2">
    <source>
        <dbReference type="EMBL" id="MBK6265549.1"/>
    </source>
</evidence>